<dbReference type="InterPro" id="IPR030395">
    <property type="entry name" value="GP_PDE_dom"/>
</dbReference>
<accession>A0ABQ3G5H6</accession>
<evidence type="ECO:0000313" key="5">
    <source>
        <dbReference type="Proteomes" id="UP000626210"/>
    </source>
</evidence>
<feature type="domain" description="GP-PDE" evidence="3">
    <location>
        <begin position="471"/>
        <end position="705"/>
    </location>
</feature>
<dbReference type="PROSITE" id="PS51257">
    <property type="entry name" value="PROKAR_LIPOPROTEIN"/>
    <property type="match status" value="1"/>
</dbReference>
<dbReference type="InterPro" id="IPR010496">
    <property type="entry name" value="AL/BT2_dom"/>
</dbReference>
<reference evidence="5" key="1">
    <citation type="journal article" date="2019" name="Int. J. Syst. Evol. Microbiol.">
        <title>The Global Catalogue of Microorganisms (GCM) 10K type strain sequencing project: providing services to taxonomists for standard genome sequencing and annotation.</title>
        <authorList>
            <consortium name="The Broad Institute Genomics Platform"/>
            <consortium name="The Broad Institute Genome Sequencing Center for Infectious Disease"/>
            <person name="Wu L."/>
            <person name="Ma J."/>
        </authorList>
    </citation>
    <scope>NUCLEOTIDE SEQUENCE [LARGE SCALE GENOMIC DNA]</scope>
    <source>
        <strain evidence="5">KCTC 23314</strain>
    </source>
</reference>
<dbReference type="PROSITE" id="PS51704">
    <property type="entry name" value="GP_PDE"/>
    <property type="match status" value="1"/>
</dbReference>
<dbReference type="Gene3D" id="2.60.120.560">
    <property type="entry name" value="Exo-inulinase, domain 1"/>
    <property type="match status" value="1"/>
</dbReference>
<evidence type="ECO:0000256" key="1">
    <source>
        <dbReference type="SAM" id="MobiDB-lite"/>
    </source>
</evidence>
<dbReference type="Gene3D" id="3.20.20.190">
    <property type="entry name" value="Phosphatidylinositol (PI) phosphodiesterase"/>
    <property type="match status" value="1"/>
</dbReference>
<feature type="chain" id="PRO_5047482221" description="GP-PDE domain-containing protein" evidence="2">
    <location>
        <begin position="21"/>
        <end position="797"/>
    </location>
</feature>
<sequence>MDKMKWVGVLALATALAACGGGDDDQAAPSPGPGTDPTVPAPTPTPQPEVQPQVLLEQSFAGLSALPAGWSLPANNRGTVSVADGELVIDGRAHSSLMTAVMLPARLEALSNYRIDVVFTFAQPNNSSRWGSVMYRAGPANAAIPHEPYYQFAIRQAATAANGTEFALRRNNGWNVQGTKAFRENIDPGKTYTATVVVHGRRVRQYLDNVLTHDMTLDEAMAAGGIGLQTTGLVMRVRSVKVTEQLQPLPEIGKLVAVQETGTQAAMAPTLVQAMAANTDLAASGASNVLYAVDAGLNLHAANGEGLGALAQYLASPGRATIPVLRIADAATVGALAAAQDRLDLGDVTLLSADVELLASARRALPAVRTAVDFTQRTSLGNTPQDILEVVGATNRAKAKIAVLPAAMIQRATVAHLQRLLITVWAQADAATPAEAANVLTTGVHGVLAADTRAFAQVLRALPAGTLLRKPLVTGHRGMPSTEDENTLEGARAAAAAGADAIENDIYRTTDGHLVVMHDATVDRTTNGSGSIEAMTLAQVQALQTKTRGRQVPTLRAFFQEFKGRPITHFVELKSANADIVPLLQQELDALGVRDQVVAISFDGNQLTRMGTTLPEVTVGYLNSAAGGSDPLVDLRNILSVTQQYSATFNPSYANLSAAAMEAGKHRGITFWPWTINDQAAFYRFYSQGTHGLTTDYAWWAQDFPVAIASAASASAPVGQAFGMAITLTTQAGVSYAATSNVAAVIDGSAPHSVAADGTLRFTGPGTAVVMPGYRHAMGDGTYSYVVVAPPVNVTVQ</sequence>
<dbReference type="Pfam" id="PF06439">
    <property type="entry name" value="3keto-disac_hyd"/>
    <property type="match status" value="1"/>
</dbReference>
<feature type="region of interest" description="Disordered" evidence="1">
    <location>
        <begin position="22"/>
        <end position="49"/>
    </location>
</feature>
<evidence type="ECO:0000256" key="2">
    <source>
        <dbReference type="SAM" id="SignalP"/>
    </source>
</evidence>
<keyword evidence="5" id="KW-1185">Reference proteome</keyword>
<dbReference type="PANTHER" id="PTHR46211:SF14">
    <property type="entry name" value="GLYCEROPHOSPHODIESTER PHOSPHODIESTERASE"/>
    <property type="match status" value="1"/>
</dbReference>
<evidence type="ECO:0000313" key="4">
    <source>
        <dbReference type="EMBL" id="GHC91678.1"/>
    </source>
</evidence>
<feature type="signal peptide" evidence="2">
    <location>
        <begin position="1"/>
        <end position="20"/>
    </location>
</feature>
<feature type="compositionally biased region" description="Pro residues" evidence="1">
    <location>
        <begin position="30"/>
        <end position="49"/>
    </location>
</feature>
<dbReference type="RefSeq" id="WP_189688745.1">
    <property type="nucleotide sequence ID" value="NZ_BMYK01000014.1"/>
</dbReference>
<evidence type="ECO:0000259" key="3">
    <source>
        <dbReference type="PROSITE" id="PS51704"/>
    </source>
</evidence>
<protein>
    <recommendedName>
        <fullName evidence="3">GP-PDE domain-containing protein</fullName>
    </recommendedName>
</protein>
<dbReference type="Pfam" id="PF03009">
    <property type="entry name" value="GDPD"/>
    <property type="match status" value="1"/>
</dbReference>
<dbReference type="Proteomes" id="UP000626210">
    <property type="component" value="Unassembled WGS sequence"/>
</dbReference>
<keyword evidence="2" id="KW-0732">Signal</keyword>
<dbReference type="InterPro" id="IPR017946">
    <property type="entry name" value="PLC-like_Pdiesterase_TIM-brl"/>
</dbReference>
<comment type="caution">
    <text evidence="4">The sequence shown here is derived from an EMBL/GenBank/DDBJ whole genome shotgun (WGS) entry which is preliminary data.</text>
</comment>
<name>A0ABQ3G5H6_9BURK</name>
<dbReference type="EMBL" id="BMYK01000014">
    <property type="protein sequence ID" value="GHC91678.1"/>
    <property type="molecule type" value="Genomic_DNA"/>
</dbReference>
<dbReference type="PANTHER" id="PTHR46211">
    <property type="entry name" value="GLYCEROPHOSPHORYL DIESTER PHOSPHODIESTERASE"/>
    <property type="match status" value="1"/>
</dbReference>
<dbReference type="SUPFAM" id="SSF51695">
    <property type="entry name" value="PLC-like phosphodiesterases"/>
    <property type="match status" value="1"/>
</dbReference>
<organism evidence="4 5">
    <name type="scientific">Pseudorhodoferax aquiterrae</name>
    <dbReference type="NCBI Taxonomy" id="747304"/>
    <lineage>
        <taxon>Bacteria</taxon>
        <taxon>Pseudomonadati</taxon>
        <taxon>Pseudomonadota</taxon>
        <taxon>Betaproteobacteria</taxon>
        <taxon>Burkholderiales</taxon>
        <taxon>Comamonadaceae</taxon>
    </lineage>
</organism>
<proteinExistence type="predicted"/>
<gene>
    <name evidence="4" type="ORF">GCM10007320_40920</name>
</gene>